<dbReference type="AlphaFoldDB" id="A0A0G2E7W7"/>
<dbReference type="Pfam" id="PF19189">
    <property type="entry name" value="Mtf2"/>
    <property type="match status" value="1"/>
</dbReference>
<keyword evidence="4" id="KW-1185">Reference proteome</keyword>
<dbReference type="EMBL" id="LCWF01000122">
    <property type="protein sequence ID" value="KKY18416.1"/>
    <property type="molecule type" value="Genomic_DNA"/>
</dbReference>
<accession>A0A0G2E7W7</accession>
<feature type="compositionally biased region" description="Polar residues" evidence="1">
    <location>
        <begin position="88"/>
        <end position="102"/>
    </location>
</feature>
<feature type="domain" description="Mtf2-like C-terminal" evidence="2">
    <location>
        <begin position="318"/>
        <end position="497"/>
    </location>
</feature>
<reference evidence="3 4" key="1">
    <citation type="submission" date="2015-05" db="EMBL/GenBank/DDBJ databases">
        <title>Distinctive expansion of gene families associated with plant cell wall degradation and secondary metabolism in the genomes of grapevine trunk pathogens.</title>
        <authorList>
            <person name="Lawrence D.P."/>
            <person name="Travadon R."/>
            <person name="Rolshausen P.E."/>
            <person name="Baumgartner K."/>
        </authorList>
    </citation>
    <scope>NUCLEOTIDE SEQUENCE [LARGE SCALE GENOMIC DNA]</scope>
    <source>
        <strain evidence="3">UCRPC4</strain>
    </source>
</reference>
<comment type="caution">
    <text evidence="3">The sequence shown here is derived from an EMBL/GenBank/DDBJ whole genome shotgun (WGS) entry which is preliminary data.</text>
</comment>
<feature type="compositionally biased region" description="Polar residues" evidence="1">
    <location>
        <begin position="297"/>
        <end position="307"/>
    </location>
</feature>
<dbReference type="GO" id="GO:0005739">
    <property type="term" value="C:mitochondrion"/>
    <property type="evidence" value="ECO:0007669"/>
    <property type="project" value="InterPro"/>
</dbReference>
<dbReference type="PANTHER" id="PTHR39468:SF1">
    <property type="entry name" value="MTF2-LIKE C-TERMINAL DOMAIN-CONTAINING PROTEIN"/>
    <property type="match status" value="1"/>
</dbReference>
<sequence length="546" mass="62070">MRHRASQVLFETQLPFLYETRSIQAFLRPGRRHATLFQRWQSTASSITDDIAFQPFDHDLHKHREDVEARLRLENVLARSKTLRQQSFLKRKAQSVQSTTPGSEAPKAPPKSISNLPSTITQAEKAIFRQIFTNLAQGRPASNPVSETKSDGEPETRPIFDLQVYLINDDYLKILDELYGASVIKKEQQQRHNVPGTEFGVEDVSAYPRALRRMAIRTRQAIAASRNPPEAIIEEDSTTEARSWRSAEVRNICIKALGQLAESLRNAIQVKAQGEAVSLQLCRQHIFPLLQEVQVPSFPTDQKSSQAEPKDSKETGRKKKKANNLKSNTNSTPTAEETAFKAPSTLRLPGGNIEIPRHISPMEVLSILCPAAMTLVLRHLIRQYPNSSAILSLLDNLHSRGPMSYVLGSSTQFYNTLLAHWWNQYSDFRGMEKVLNDMQAGAVPFDLTTLNIIDGVREERFFSLAQASLYHEDMSSDEEQKNMRPAWWWQMDSNDKEFRRLTELWRQTIVESLEDTDAAEEIPDITYTDEMLLSVTQDHDAAPVML</sequence>
<dbReference type="InterPro" id="IPR043837">
    <property type="entry name" value="Mtf2-like_C"/>
</dbReference>
<feature type="region of interest" description="Disordered" evidence="1">
    <location>
        <begin position="297"/>
        <end position="338"/>
    </location>
</feature>
<dbReference type="Proteomes" id="UP000053317">
    <property type="component" value="Unassembled WGS sequence"/>
</dbReference>
<organism evidence="3 4">
    <name type="scientific">Phaeomoniella chlamydospora</name>
    <name type="common">Phaeoacremonium chlamydosporum</name>
    <dbReference type="NCBI Taxonomy" id="158046"/>
    <lineage>
        <taxon>Eukaryota</taxon>
        <taxon>Fungi</taxon>
        <taxon>Dikarya</taxon>
        <taxon>Ascomycota</taxon>
        <taxon>Pezizomycotina</taxon>
        <taxon>Eurotiomycetes</taxon>
        <taxon>Chaetothyriomycetidae</taxon>
        <taxon>Phaeomoniellales</taxon>
        <taxon>Phaeomoniellaceae</taxon>
        <taxon>Phaeomoniella</taxon>
    </lineage>
</organism>
<feature type="region of interest" description="Disordered" evidence="1">
    <location>
        <begin position="88"/>
        <end position="116"/>
    </location>
</feature>
<dbReference type="OrthoDB" id="2444174at2759"/>
<reference evidence="3 4" key="2">
    <citation type="submission" date="2015-05" db="EMBL/GenBank/DDBJ databases">
        <authorList>
            <person name="Morales-Cruz A."/>
            <person name="Amrine K.C."/>
            <person name="Cantu D."/>
        </authorList>
    </citation>
    <scope>NUCLEOTIDE SEQUENCE [LARGE SCALE GENOMIC DNA]</scope>
    <source>
        <strain evidence="3">UCRPC4</strain>
    </source>
</reference>
<evidence type="ECO:0000313" key="4">
    <source>
        <dbReference type="Proteomes" id="UP000053317"/>
    </source>
</evidence>
<evidence type="ECO:0000259" key="2">
    <source>
        <dbReference type="Pfam" id="PF19189"/>
    </source>
</evidence>
<gene>
    <name evidence="3" type="ORF">UCRPC4_g04952</name>
</gene>
<evidence type="ECO:0000313" key="3">
    <source>
        <dbReference type="EMBL" id="KKY18416.1"/>
    </source>
</evidence>
<name>A0A0G2E7W7_PHACM</name>
<protein>
    <recommendedName>
        <fullName evidence="2">Mtf2-like C-terminal domain-containing protein</fullName>
    </recommendedName>
</protein>
<dbReference type="InterPro" id="IPR040009">
    <property type="entry name" value="Mtf2/C5D6.12-like"/>
</dbReference>
<dbReference type="PANTHER" id="PTHR39468">
    <property type="entry name" value="CHROMOSOME 7, WHOLE GENOME SHOTGUN SEQUENCE"/>
    <property type="match status" value="1"/>
</dbReference>
<evidence type="ECO:0000256" key="1">
    <source>
        <dbReference type="SAM" id="MobiDB-lite"/>
    </source>
</evidence>
<feature type="compositionally biased region" description="Polar residues" evidence="1">
    <location>
        <begin position="324"/>
        <end position="335"/>
    </location>
</feature>
<proteinExistence type="predicted"/>